<proteinExistence type="predicted"/>
<sequence>MKISIRLMVTAMSIALLSGCASKPQTAFDYTHLKESKPRSILVLPPLNKTPEVRASYSMLAQVTHPLSESGYYVMPVTLVDETFKENGITEASDAHALPSAKLREIFGADAALYITMTQYGTVYKVLDSATTVTAEARLVDLKTDKLLWTGRATASSAEQQNQQQGGLAGLLIAAIVKQVIGTVSDQSHPMAGLASQRLLKAGRVDGLLYGPRSPLFVKEP</sequence>
<evidence type="ECO:0000313" key="3">
    <source>
        <dbReference type="Proteomes" id="UP000037507"/>
    </source>
</evidence>
<dbReference type="AlphaFoldDB" id="A0A2T7U9Q3"/>
<dbReference type="PROSITE" id="PS51257">
    <property type="entry name" value="PROKAR_LIPOPROTEIN"/>
    <property type="match status" value="1"/>
</dbReference>
<name>A0A2T7U9Q3_9BURK</name>
<organism evidence="2 3">
    <name type="scientific">Limnohabitans planktonicus II-D5</name>
    <dbReference type="NCBI Taxonomy" id="1293045"/>
    <lineage>
        <taxon>Bacteria</taxon>
        <taxon>Pseudomonadati</taxon>
        <taxon>Pseudomonadota</taxon>
        <taxon>Betaproteobacteria</taxon>
        <taxon>Burkholderiales</taxon>
        <taxon>Comamonadaceae</taxon>
        <taxon>Limnohabitans</taxon>
    </lineage>
</organism>
<dbReference type="OrthoDB" id="1014694at2"/>
<accession>A0A2T7U9Q3</accession>
<evidence type="ECO:0008006" key="4">
    <source>
        <dbReference type="Google" id="ProtNLM"/>
    </source>
</evidence>
<gene>
    <name evidence="2" type="ORF">H663_017595</name>
</gene>
<dbReference type="InterPro" id="IPR008517">
    <property type="entry name" value="GNA1162-like"/>
</dbReference>
<feature type="signal peptide" evidence="1">
    <location>
        <begin position="1"/>
        <end position="27"/>
    </location>
</feature>
<dbReference type="Pfam" id="PF05643">
    <property type="entry name" value="GNA1162-like"/>
    <property type="match status" value="1"/>
</dbReference>
<evidence type="ECO:0000313" key="2">
    <source>
        <dbReference type="EMBL" id="PVE41379.1"/>
    </source>
</evidence>
<dbReference type="RefSeq" id="WP_053174511.1">
    <property type="nucleotide sequence ID" value="NZ_LFYT02000031.1"/>
</dbReference>
<dbReference type="STRING" id="1293045.H663_14975"/>
<dbReference type="Proteomes" id="UP000037507">
    <property type="component" value="Unassembled WGS sequence"/>
</dbReference>
<keyword evidence="3" id="KW-1185">Reference proteome</keyword>
<keyword evidence="1" id="KW-0732">Signal</keyword>
<comment type="caution">
    <text evidence="2">The sequence shown here is derived from an EMBL/GenBank/DDBJ whole genome shotgun (WGS) entry which is preliminary data.</text>
</comment>
<protein>
    <recommendedName>
        <fullName evidence="4">Lipoprotein</fullName>
    </recommendedName>
</protein>
<reference evidence="2" key="1">
    <citation type="submission" date="2017-04" db="EMBL/GenBank/DDBJ databases">
        <title>Unexpected and diverse lifestyles within the genus Limnohabitans.</title>
        <authorList>
            <person name="Kasalicky V."/>
            <person name="Mehrshad M."/>
            <person name="Andrei S.-A."/>
            <person name="Salcher M."/>
            <person name="Kratochvilova H."/>
            <person name="Simek K."/>
            <person name="Ghai R."/>
        </authorList>
    </citation>
    <scope>NUCLEOTIDE SEQUENCE [LARGE SCALE GENOMIC DNA]</scope>
    <source>
        <strain evidence="2">II-D5</strain>
    </source>
</reference>
<feature type="chain" id="PRO_5015754756" description="Lipoprotein" evidence="1">
    <location>
        <begin position="28"/>
        <end position="221"/>
    </location>
</feature>
<dbReference type="Gene3D" id="3.40.50.10610">
    <property type="entry name" value="ABC-type transport auxiliary lipoprotein component"/>
    <property type="match status" value="1"/>
</dbReference>
<dbReference type="EMBL" id="LFYT02000031">
    <property type="protein sequence ID" value="PVE41379.1"/>
    <property type="molecule type" value="Genomic_DNA"/>
</dbReference>
<evidence type="ECO:0000256" key="1">
    <source>
        <dbReference type="SAM" id="SignalP"/>
    </source>
</evidence>